<evidence type="ECO:0000313" key="2">
    <source>
        <dbReference type="EMBL" id="TYB43879.1"/>
    </source>
</evidence>
<protein>
    <submittedName>
        <fullName evidence="2">Uncharacterized protein</fullName>
    </submittedName>
</protein>
<dbReference type="Proteomes" id="UP000323380">
    <property type="component" value="Unassembled WGS sequence"/>
</dbReference>
<proteinExistence type="predicted"/>
<comment type="caution">
    <text evidence="2">The sequence shown here is derived from an EMBL/GenBank/DDBJ whole genome shotgun (WGS) entry which is preliminary data.</text>
</comment>
<dbReference type="RefSeq" id="WP_067896246.1">
    <property type="nucleotide sequence ID" value="NZ_VSFG01000005.1"/>
</dbReference>
<name>A0A5D0NHR4_9ACTN</name>
<dbReference type="EMBL" id="VSFG01000005">
    <property type="protein sequence ID" value="TYB43879.1"/>
    <property type="molecule type" value="Genomic_DNA"/>
</dbReference>
<feature type="compositionally biased region" description="Basic and acidic residues" evidence="1">
    <location>
        <begin position="107"/>
        <end position="121"/>
    </location>
</feature>
<organism evidence="2 3">
    <name type="scientific">Actinomadura chibensis</name>
    <dbReference type="NCBI Taxonomy" id="392828"/>
    <lineage>
        <taxon>Bacteria</taxon>
        <taxon>Bacillati</taxon>
        <taxon>Actinomycetota</taxon>
        <taxon>Actinomycetes</taxon>
        <taxon>Streptosporangiales</taxon>
        <taxon>Thermomonosporaceae</taxon>
        <taxon>Actinomadura</taxon>
    </lineage>
</organism>
<evidence type="ECO:0000256" key="1">
    <source>
        <dbReference type="SAM" id="MobiDB-lite"/>
    </source>
</evidence>
<feature type="region of interest" description="Disordered" evidence="1">
    <location>
        <begin position="107"/>
        <end position="141"/>
    </location>
</feature>
<sequence length="486" mass="54267">MPTPAIKNEMVWRWGVRSRRAWRYAYGWTQAITAQKYNLRFDPSGGAPMSESRISAYERWPDTGSDRPSMRVLAQLAELWETTLDQVVDAVDLARMPDTDRRAYRDMLRDSTRPSSNDKSDVQGPPATAYREWDEPDTDGRSGWREVVAMAAHESSEHAEHAERRDIGAATLEQMRADVVRLSHEHMTGEPFTVFRDARQLRRRMWVALDRRLWPRDQTELYFLLGVLHVLMAASANSLGQPAAAEELVRAGWAYATGIDHRPLMAQLRLELAGIVYWPRPRHSRELARSGLEYLNTGQAAAQLHLKYGRAAARLGDADTARAAITAAHEARAADHHDEVLEIGGEFGLSRATQHFLAGSTLAELPNTSAEAIQELRQAAELYQAGPAPGEDHYYGYVAGTSIVLATVLLRNGQLDAAADALAPVLALSPDRRIEAVLNRLRQLRPELTAPRYARQPLAIELDQRIEDYSSNTVVSNLRALSSGPL</sequence>
<reference evidence="2 3" key="1">
    <citation type="submission" date="2019-08" db="EMBL/GenBank/DDBJ databases">
        <title>Actinomadura sp. nov. CYP1-5 isolated from mountain soil.</title>
        <authorList>
            <person name="Songsumanus A."/>
            <person name="Kuncharoen N."/>
            <person name="Kudo T."/>
            <person name="Yuki M."/>
            <person name="Igarashi Y."/>
            <person name="Tanasupawat S."/>
        </authorList>
    </citation>
    <scope>NUCLEOTIDE SEQUENCE [LARGE SCALE GENOMIC DNA]</scope>
    <source>
        <strain evidence="2 3">JCM 14158</strain>
    </source>
</reference>
<dbReference type="SUPFAM" id="SSF48452">
    <property type="entry name" value="TPR-like"/>
    <property type="match status" value="1"/>
</dbReference>
<evidence type="ECO:0000313" key="3">
    <source>
        <dbReference type="Proteomes" id="UP000323380"/>
    </source>
</evidence>
<dbReference type="InterPro" id="IPR011990">
    <property type="entry name" value="TPR-like_helical_dom_sf"/>
</dbReference>
<accession>A0A5D0NHR4</accession>
<dbReference type="STRING" id="1220554.GCA_001552135_05083"/>
<keyword evidence="3" id="KW-1185">Reference proteome</keyword>
<dbReference type="AlphaFoldDB" id="A0A5D0NHR4"/>
<gene>
    <name evidence="2" type="ORF">FXF69_23185</name>
</gene>